<accession>A0AA88CRB5</accession>
<feature type="compositionally biased region" description="Gly residues" evidence="7">
    <location>
        <begin position="680"/>
        <end position="698"/>
    </location>
</feature>
<dbReference type="InterPro" id="IPR027483">
    <property type="entry name" value="PInositol-4-P-4/5-kinase_C_sf"/>
</dbReference>
<comment type="catalytic activity">
    <reaction evidence="6">
        <text>a 1,2-diacyl-sn-glycero-3-phospho-(1D-myo-inositol 4-phosphate) + ATP = a 1,2-diacyl-sn-glycero-3-phospho-(1D-myo-inositol-4,5-bisphosphate) + ADP + H(+)</text>
        <dbReference type="Rhea" id="RHEA:14425"/>
        <dbReference type="ChEBI" id="CHEBI:15378"/>
        <dbReference type="ChEBI" id="CHEBI:30616"/>
        <dbReference type="ChEBI" id="CHEBI:58178"/>
        <dbReference type="ChEBI" id="CHEBI:58456"/>
        <dbReference type="ChEBI" id="CHEBI:456216"/>
        <dbReference type="EC" id="2.7.1.68"/>
    </reaction>
</comment>
<evidence type="ECO:0000259" key="8">
    <source>
        <dbReference type="PROSITE" id="PS51455"/>
    </source>
</evidence>
<evidence type="ECO:0000256" key="2">
    <source>
        <dbReference type="ARBA" id="ARBA00022737"/>
    </source>
</evidence>
<reference evidence="9" key="1">
    <citation type="submission" date="2023-07" db="EMBL/GenBank/DDBJ databases">
        <title>draft genome sequence of fig (Ficus carica).</title>
        <authorList>
            <person name="Takahashi T."/>
            <person name="Nishimura K."/>
        </authorList>
    </citation>
    <scope>NUCLEOTIDE SEQUENCE</scope>
</reference>
<evidence type="ECO:0000256" key="6">
    <source>
        <dbReference type="PIRNR" id="PIRNR037274"/>
    </source>
</evidence>
<dbReference type="GO" id="GO:0005524">
    <property type="term" value="F:ATP binding"/>
    <property type="evidence" value="ECO:0007669"/>
    <property type="project" value="UniProtKB-UniRule"/>
</dbReference>
<dbReference type="EC" id="2.7.1.68" evidence="6"/>
<feature type="domain" description="PIPK" evidence="8">
    <location>
        <begin position="349"/>
        <end position="767"/>
    </location>
</feature>
<dbReference type="FunFam" id="2.20.110.10:FF:000015">
    <property type="entry name" value="Phosphatidylinositol 4-phosphate 5-kinase"/>
    <property type="match status" value="1"/>
</dbReference>
<dbReference type="InterPro" id="IPR023610">
    <property type="entry name" value="PInositol-4/5-P-5/4-kinase"/>
</dbReference>
<dbReference type="PROSITE" id="PS51455">
    <property type="entry name" value="PIPK"/>
    <property type="match status" value="1"/>
</dbReference>
<dbReference type="GO" id="GO:0016308">
    <property type="term" value="F:1-phosphatidylinositol-4-phosphate 5-kinase activity"/>
    <property type="evidence" value="ECO:0007669"/>
    <property type="project" value="UniProtKB-UniRule"/>
</dbReference>
<keyword evidence="3 6" id="KW-0547">Nucleotide-binding</keyword>
<evidence type="ECO:0000256" key="7">
    <source>
        <dbReference type="SAM" id="MobiDB-lite"/>
    </source>
</evidence>
<dbReference type="PIRSF" id="PIRSF037274">
    <property type="entry name" value="PIP5K_plant_prd"/>
    <property type="match status" value="1"/>
</dbReference>
<gene>
    <name evidence="9" type="ORF">TIFTF001_001473</name>
</gene>
<dbReference type="CDD" id="cd17302">
    <property type="entry name" value="PIPKc_AtPIP5K_like"/>
    <property type="match status" value="1"/>
</dbReference>
<dbReference type="SMART" id="SM00330">
    <property type="entry name" value="PIPKc"/>
    <property type="match status" value="1"/>
</dbReference>
<feature type="region of interest" description="Disordered" evidence="7">
    <location>
        <begin position="1"/>
        <end position="39"/>
    </location>
</feature>
<dbReference type="SUPFAM" id="SSF56104">
    <property type="entry name" value="SAICAR synthase-like"/>
    <property type="match status" value="1"/>
</dbReference>
<dbReference type="Proteomes" id="UP001187192">
    <property type="component" value="Unassembled WGS sequence"/>
</dbReference>
<name>A0AA88CRB5_FICCA</name>
<dbReference type="PANTHER" id="PTHR23086:SF114">
    <property type="entry name" value="PHOSPHATIDYLINOSITOL 4-PHOSPHATE 5-KINASE 3"/>
    <property type="match status" value="1"/>
</dbReference>
<dbReference type="PANTHER" id="PTHR23086">
    <property type="entry name" value="PHOSPHATIDYLINOSITOL-4-PHOSPHATE 5-KINASE"/>
    <property type="match status" value="1"/>
</dbReference>
<dbReference type="InterPro" id="IPR002498">
    <property type="entry name" value="PInositol-4-P-4/5-kinase_core"/>
</dbReference>
<keyword evidence="5 6" id="KW-0067">ATP-binding</keyword>
<comment type="caution">
    <text evidence="9">The sequence shown here is derived from an EMBL/GenBank/DDBJ whole genome shotgun (WGS) entry which is preliminary data.</text>
</comment>
<protein>
    <recommendedName>
        <fullName evidence="6">Phosphatidylinositol 4-phosphate 5-kinase</fullName>
        <ecNumber evidence="6">2.7.1.68</ecNumber>
    </recommendedName>
</protein>
<dbReference type="Gene3D" id="2.20.110.10">
    <property type="entry name" value="Histone H3 K4-specific methyltransferase SET7/9 N-terminal domain"/>
    <property type="match status" value="4"/>
</dbReference>
<evidence type="ECO:0000256" key="3">
    <source>
        <dbReference type="ARBA" id="ARBA00022741"/>
    </source>
</evidence>
<dbReference type="Gene3D" id="3.30.800.10">
    <property type="entry name" value="Phosphatidylinositol Phosphate Kinase II Beta"/>
    <property type="match status" value="1"/>
</dbReference>
<evidence type="ECO:0000313" key="10">
    <source>
        <dbReference type="Proteomes" id="UP001187192"/>
    </source>
</evidence>
<evidence type="ECO:0000256" key="1">
    <source>
        <dbReference type="ARBA" id="ARBA00022679"/>
    </source>
</evidence>
<dbReference type="Gene3D" id="3.30.810.10">
    <property type="entry name" value="2-Layer Sandwich"/>
    <property type="match status" value="1"/>
</dbReference>
<sequence>MQETLLTFSGEDITTTTTTSSKKKKKKSLPLPHPQPQGRDIDIEFLLPPPPCVVVGGRSHRSHSALRRVAPTLSVDGACSSTVEKVLPNGDIYTGTFSGNVPHGSGKYLWSDGCMYEGEWRKGKASGRGKFSWPSGATYEGDFKSGRMDGFGTFTGTDGDTYKGFWVSDRKHGYGEKRYANGDLYQGEWRCNLQDGRGRYVWSSNGNEYDGEWRSGTIWGEGVLIWGNGNRFEGYWENGVPKGKGTFTWSDNGGFSGEDEHLYNHKSGFEAAWKRSSVDGTKPVSLPRICIWELDGEAGDITCDIVDNVEASMFYKDGRESYSEPPKLQNKIPCSSTDCEVKKPGHTISKGHKNYDLMLNLQLGIRYTVGKHASILRELRAGDFDPNEKFWTRFPPEGSKFTPPHQSVDFRWKDYCPMVFRHLRELFAIDPADYMLAICGNDALREFSSPGKSGSFFYLTQDERFMIKTVKKSEVKVLIRMLPSYYQHVFQYKNSLVTKFFGVHCVKPVGGQKTRFIVMGNLFCSEYRIHRRFDLKGSSYGRITDKPEGEIDETTTLKDLDLNFVFRLERSWFQELIWQIERDCEFLVAERIMDYSLLIGLHFRGNYSSDEMKMSPFDMRSGNTEVNHDEAFTRGYNKINEELQEMEWVLVGRGPLIQLGANMPARAERVSKSVLDPNTGAGGGGGGGGGGGSGGGSGSSNSTPTRNGSEIFDVILYFGIIDILQDYDITKKLEHAYKSLQVDPTSISAVDPKLYSKRFRDFIHRIFVEDITSTDS</sequence>
<evidence type="ECO:0000313" key="9">
    <source>
        <dbReference type="EMBL" id="GMN26966.1"/>
    </source>
</evidence>
<keyword evidence="10" id="KW-1185">Reference proteome</keyword>
<dbReference type="SUPFAM" id="SSF82185">
    <property type="entry name" value="Histone H3 K4-specific methyltransferase SET7/9 N-terminal domain"/>
    <property type="match status" value="2"/>
</dbReference>
<dbReference type="AlphaFoldDB" id="A0AA88CRB5"/>
<keyword evidence="4 6" id="KW-0418">Kinase</keyword>
<dbReference type="Pfam" id="PF02493">
    <property type="entry name" value="MORN"/>
    <property type="match status" value="7"/>
</dbReference>
<feature type="region of interest" description="Disordered" evidence="7">
    <location>
        <begin position="674"/>
        <end position="705"/>
    </location>
</feature>
<dbReference type="SMART" id="SM00698">
    <property type="entry name" value="MORN"/>
    <property type="match status" value="7"/>
</dbReference>
<keyword evidence="2" id="KW-0677">Repeat</keyword>
<dbReference type="EMBL" id="BTGU01000001">
    <property type="protein sequence ID" value="GMN26966.1"/>
    <property type="molecule type" value="Genomic_DNA"/>
</dbReference>
<dbReference type="FunFam" id="3.30.800.10:FF:000003">
    <property type="entry name" value="Phosphatidylinositol 4-phosphate 5-kinase"/>
    <property type="match status" value="1"/>
</dbReference>
<dbReference type="GO" id="GO:0005886">
    <property type="term" value="C:plasma membrane"/>
    <property type="evidence" value="ECO:0007669"/>
    <property type="project" value="UniProtKB-ARBA"/>
</dbReference>
<proteinExistence type="predicted"/>
<evidence type="ECO:0000256" key="4">
    <source>
        <dbReference type="ARBA" id="ARBA00022777"/>
    </source>
</evidence>
<dbReference type="Pfam" id="PF01504">
    <property type="entry name" value="PIP5K"/>
    <property type="match status" value="1"/>
</dbReference>
<keyword evidence="1 6" id="KW-0808">Transferase</keyword>
<dbReference type="GO" id="GO:0046854">
    <property type="term" value="P:phosphatidylinositol phosphate biosynthetic process"/>
    <property type="evidence" value="ECO:0007669"/>
    <property type="project" value="TreeGrafter"/>
</dbReference>
<evidence type="ECO:0000256" key="5">
    <source>
        <dbReference type="ARBA" id="ARBA00022840"/>
    </source>
</evidence>
<organism evidence="9 10">
    <name type="scientific">Ficus carica</name>
    <name type="common">Common fig</name>
    <dbReference type="NCBI Taxonomy" id="3494"/>
    <lineage>
        <taxon>Eukaryota</taxon>
        <taxon>Viridiplantae</taxon>
        <taxon>Streptophyta</taxon>
        <taxon>Embryophyta</taxon>
        <taxon>Tracheophyta</taxon>
        <taxon>Spermatophyta</taxon>
        <taxon>Magnoliopsida</taxon>
        <taxon>eudicotyledons</taxon>
        <taxon>Gunneridae</taxon>
        <taxon>Pentapetalae</taxon>
        <taxon>rosids</taxon>
        <taxon>fabids</taxon>
        <taxon>Rosales</taxon>
        <taxon>Moraceae</taxon>
        <taxon>Ficeae</taxon>
        <taxon>Ficus</taxon>
    </lineage>
</organism>
<dbReference type="InterPro" id="IPR017163">
    <property type="entry name" value="PIno-4-P-5_kinase_pln"/>
</dbReference>
<dbReference type="InterPro" id="IPR003409">
    <property type="entry name" value="MORN"/>
</dbReference>
<dbReference type="InterPro" id="IPR027484">
    <property type="entry name" value="PInositol-4-P-5-kinase_N"/>
</dbReference>